<sequence length="66" mass="7142">SGLWIHSQQQPTLETPLSGEAIPVHPPTEPPGSPKKPQRNQHDFSVLDSQPSPPGGSPHPNIRRPV</sequence>
<feature type="non-terminal residue" evidence="2">
    <location>
        <position position="1"/>
    </location>
</feature>
<keyword evidence="3" id="KW-1185">Reference proteome</keyword>
<evidence type="ECO:0000313" key="2">
    <source>
        <dbReference type="EMBL" id="MEQ2287028.1"/>
    </source>
</evidence>
<feature type="compositionally biased region" description="Pro residues" evidence="1">
    <location>
        <begin position="24"/>
        <end position="34"/>
    </location>
</feature>
<feature type="region of interest" description="Disordered" evidence="1">
    <location>
        <begin position="1"/>
        <end position="66"/>
    </location>
</feature>
<dbReference type="EMBL" id="JAHRIP010019248">
    <property type="protein sequence ID" value="MEQ2287028.1"/>
    <property type="molecule type" value="Genomic_DNA"/>
</dbReference>
<reference evidence="2 3" key="1">
    <citation type="submission" date="2021-06" db="EMBL/GenBank/DDBJ databases">
        <authorList>
            <person name="Palmer J.M."/>
        </authorList>
    </citation>
    <scope>NUCLEOTIDE SEQUENCE [LARGE SCALE GENOMIC DNA]</scope>
    <source>
        <strain evidence="2 3">AS_MEX2019</strain>
        <tissue evidence="2">Muscle</tissue>
    </source>
</reference>
<protein>
    <submittedName>
        <fullName evidence="2">Uncharacterized protein</fullName>
    </submittedName>
</protein>
<name>A0ABV0Y0C4_9TELE</name>
<proteinExistence type="predicted"/>
<gene>
    <name evidence="2" type="ORF">AMECASPLE_008298</name>
</gene>
<accession>A0ABV0Y0C4</accession>
<organism evidence="2 3">
    <name type="scientific">Ameca splendens</name>
    <dbReference type="NCBI Taxonomy" id="208324"/>
    <lineage>
        <taxon>Eukaryota</taxon>
        <taxon>Metazoa</taxon>
        <taxon>Chordata</taxon>
        <taxon>Craniata</taxon>
        <taxon>Vertebrata</taxon>
        <taxon>Euteleostomi</taxon>
        <taxon>Actinopterygii</taxon>
        <taxon>Neopterygii</taxon>
        <taxon>Teleostei</taxon>
        <taxon>Neoteleostei</taxon>
        <taxon>Acanthomorphata</taxon>
        <taxon>Ovalentaria</taxon>
        <taxon>Atherinomorphae</taxon>
        <taxon>Cyprinodontiformes</taxon>
        <taxon>Goodeidae</taxon>
        <taxon>Ameca</taxon>
    </lineage>
</organism>
<feature type="compositionally biased region" description="Polar residues" evidence="1">
    <location>
        <begin position="1"/>
        <end position="15"/>
    </location>
</feature>
<evidence type="ECO:0000313" key="3">
    <source>
        <dbReference type="Proteomes" id="UP001469553"/>
    </source>
</evidence>
<comment type="caution">
    <text evidence="2">The sequence shown here is derived from an EMBL/GenBank/DDBJ whole genome shotgun (WGS) entry which is preliminary data.</text>
</comment>
<evidence type="ECO:0000256" key="1">
    <source>
        <dbReference type="SAM" id="MobiDB-lite"/>
    </source>
</evidence>
<dbReference type="Proteomes" id="UP001469553">
    <property type="component" value="Unassembled WGS sequence"/>
</dbReference>